<accession>K0TE63</accession>
<dbReference type="AlphaFoldDB" id="K0TE63"/>
<organism evidence="2 3">
    <name type="scientific">Thalassiosira oceanica</name>
    <name type="common">Marine diatom</name>
    <dbReference type="NCBI Taxonomy" id="159749"/>
    <lineage>
        <taxon>Eukaryota</taxon>
        <taxon>Sar</taxon>
        <taxon>Stramenopiles</taxon>
        <taxon>Ochrophyta</taxon>
        <taxon>Bacillariophyta</taxon>
        <taxon>Coscinodiscophyceae</taxon>
        <taxon>Thalassiosirophycidae</taxon>
        <taxon>Thalassiosirales</taxon>
        <taxon>Thalassiosiraceae</taxon>
        <taxon>Thalassiosira</taxon>
    </lineage>
</organism>
<dbReference type="EMBL" id="AGNL01006879">
    <property type="protein sequence ID" value="EJK71716.1"/>
    <property type="molecule type" value="Genomic_DNA"/>
</dbReference>
<keyword evidence="3" id="KW-1185">Reference proteome</keyword>
<comment type="caution">
    <text evidence="2">The sequence shown here is derived from an EMBL/GenBank/DDBJ whole genome shotgun (WGS) entry which is preliminary data.</text>
</comment>
<gene>
    <name evidence="2" type="ORF">THAOC_06816</name>
</gene>
<dbReference type="Proteomes" id="UP000266841">
    <property type="component" value="Unassembled WGS sequence"/>
</dbReference>
<dbReference type="Gene3D" id="2.60.120.920">
    <property type="match status" value="1"/>
</dbReference>
<feature type="non-terminal residue" evidence="2">
    <location>
        <position position="1"/>
    </location>
</feature>
<evidence type="ECO:0000256" key="1">
    <source>
        <dbReference type="SAM" id="MobiDB-lite"/>
    </source>
</evidence>
<evidence type="ECO:0000313" key="2">
    <source>
        <dbReference type="EMBL" id="EJK71716.1"/>
    </source>
</evidence>
<feature type="compositionally biased region" description="Basic and acidic residues" evidence="1">
    <location>
        <begin position="8"/>
        <end position="32"/>
    </location>
</feature>
<reference evidence="2 3" key="1">
    <citation type="journal article" date="2012" name="Genome Biol.">
        <title>Genome and low-iron response of an oceanic diatom adapted to chronic iron limitation.</title>
        <authorList>
            <person name="Lommer M."/>
            <person name="Specht M."/>
            <person name="Roy A.S."/>
            <person name="Kraemer L."/>
            <person name="Andreson R."/>
            <person name="Gutowska M.A."/>
            <person name="Wolf J."/>
            <person name="Bergner S.V."/>
            <person name="Schilhabel M.B."/>
            <person name="Klostermeier U.C."/>
            <person name="Beiko R.G."/>
            <person name="Rosenstiel P."/>
            <person name="Hippler M."/>
            <person name="Laroche J."/>
        </authorList>
    </citation>
    <scope>NUCLEOTIDE SEQUENCE [LARGE SCALE GENOMIC DNA]</scope>
    <source>
        <strain evidence="2 3">CCMP1005</strain>
    </source>
</reference>
<evidence type="ECO:0008006" key="4">
    <source>
        <dbReference type="Google" id="ProtNLM"/>
    </source>
</evidence>
<feature type="region of interest" description="Disordered" evidence="1">
    <location>
        <begin position="1"/>
        <end position="32"/>
    </location>
</feature>
<sequence>PLRVGRAYRTDVRRDTTSELRRRDTPNRGEAREHIDGMECARGAAKRQSVSTVESALANIDVLGHLAAFLEAGELCQVRATCKALGSRDESAFDGLSMAEEAARRIFESASDDEEKAMLPRHEGEGWIELYHHLLMLRARLTFDQLVGCCVVYQDDDKAAVRATGISSAICGNHVMRAGKHWATFISSNRYYLSVGVIRPLPGWDQRRLISFHPADPMFWEDMRRERTSRWEGDVHFCHFHHTGECYYSNWEGVQDQRSYWEGIDNYDANIGMLGMLLDLDSGTLSVYQHGQRVGILKDGLAGVYCWITCFSGFRFSCN</sequence>
<proteinExistence type="predicted"/>
<evidence type="ECO:0000313" key="3">
    <source>
        <dbReference type="Proteomes" id="UP000266841"/>
    </source>
</evidence>
<name>K0TE63_THAOC</name>
<dbReference type="InterPro" id="IPR043136">
    <property type="entry name" value="B30.2/SPRY_sf"/>
</dbReference>
<protein>
    <recommendedName>
        <fullName evidence="4">SPRY domain-containing protein</fullName>
    </recommendedName>
</protein>